<organism evidence="1 2">
    <name type="scientific">Thelephora ganbajun</name>
    <name type="common">Ganba fungus</name>
    <dbReference type="NCBI Taxonomy" id="370292"/>
    <lineage>
        <taxon>Eukaryota</taxon>
        <taxon>Fungi</taxon>
        <taxon>Dikarya</taxon>
        <taxon>Basidiomycota</taxon>
        <taxon>Agaricomycotina</taxon>
        <taxon>Agaricomycetes</taxon>
        <taxon>Thelephorales</taxon>
        <taxon>Thelephoraceae</taxon>
        <taxon>Thelephora</taxon>
    </lineage>
</organism>
<name>A0ACB6Z9N2_THEGA</name>
<reference evidence="1" key="2">
    <citation type="journal article" date="2020" name="Nat. Commun.">
        <title>Large-scale genome sequencing of mycorrhizal fungi provides insights into the early evolution of symbiotic traits.</title>
        <authorList>
            <person name="Miyauchi S."/>
            <person name="Kiss E."/>
            <person name="Kuo A."/>
            <person name="Drula E."/>
            <person name="Kohler A."/>
            <person name="Sanchez-Garcia M."/>
            <person name="Morin E."/>
            <person name="Andreopoulos B."/>
            <person name="Barry K.W."/>
            <person name="Bonito G."/>
            <person name="Buee M."/>
            <person name="Carver A."/>
            <person name="Chen C."/>
            <person name="Cichocki N."/>
            <person name="Clum A."/>
            <person name="Culley D."/>
            <person name="Crous P.W."/>
            <person name="Fauchery L."/>
            <person name="Girlanda M."/>
            <person name="Hayes R.D."/>
            <person name="Keri Z."/>
            <person name="LaButti K."/>
            <person name="Lipzen A."/>
            <person name="Lombard V."/>
            <person name="Magnuson J."/>
            <person name="Maillard F."/>
            <person name="Murat C."/>
            <person name="Nolan M."/>
            <person name="Ohm R.A."/>
            <person name="Pangilinan J."/>
            <person name="Pereira M.F."/>
            <person name="Perotto S."/>
            <person name="Peter M."/>
            <person name="Pfister S."/>
            <person name="Riley R."/>
            <person name="Sitrit Y."/>
            <person name="Stielow J.B."/>
            <person name="Szollosi G."/>
            <person name="Zifcakova L."/>
            <person name="Stursova M."/>
            <person name="Spatafora J.W."/>
            <person name="Tedersoo L."/>
            <person name="Vaario L.M."/>
            <person name="Yamada A."/>
            <person name="Yan M."/>
            <person name="Wang P."/>
            <person name="Xu J."/>
            <person name="Bruns T."/>
            <person name="Baldrian P."/>
            <person name="Vilgalys R."/>
            <person name="Dunand C."/>
            <person name="Henrissat B."/>
            <person name="Grigoriev I.V."/>
            <person name="Hibbett D."/>
            <person name="Nagy L.G."/>
            <person name="Martin F.M."/>
        </authorList>
    </citation>
    <scope>NUCLEOTIDE SEQUENCE</scope>
    <source>
        <strain evidence="1">P2</strain>
    </source>
</reference>
<sequence length="129" mass="14530">MSLLAVSRRAAWRAAPRSTRSVVVDAAPKEWVAKREAVKHHAKDTTNLWRKISFYGCLPAIAACYAWVQGVEADHAEHQEHLKAENDGHLPLPPDYEYLNMRAKPFPWGANSLFFNPHVNKDVSAVAEE</sequence>
<dbReference type="Proteomes" id="UP000886501">
    <property type="component" value="Unassembled WGS sequence"/>
</dbReference>
<reference evidence="1" key="1">
    <citation type="submission" date="2019-10" db="EMBL/GenBank/DDBJ databases">
        <authorList>
            <consortium name="DOE Joint Genome Institute"/>
            <person name="Kuo A."/>
            <person name="Miyauchi S."/>
            <person name="Kiss E."/>
            <person name="Drula E."/>
            <person name="Kohler A."/>
            <person name="Sanchez-Garcia M."/>
            <person name="Andreopoulos B."/>
            <person name="Barry K.W."/>
            <person name="Bonito G."/>
            <person name="Buee M."/>
            <person name="Carver A."/>
            <person name="Chen C."/>
            <person name="Cichocki N."/>
            <person name="Clum A."/>
            <person name="Culley D."/>
            <person name="Crous P.W."/>
            <person name="Fauchery L."/>
            <person name="Girlanda M."/>
            <person name="Hayes R."/>
            <person name="Keri Z."/>
            <person name="Labutti K."/>
            <person name="Lipzen A."/>
            <person name="Lombard V."/>
            <person name="Magnuson J."/>
            <person name="Maillard F."/>
            <person name="Morin E."/>
            <person name="Murat C."/>
            <person name="Nolan M."/>
            <person name="Ohm R."/>
            <person name="Pangilinan J."/>
            <person name="Pereira M."/>
            <person name="Perotto S."/>
            <person name="Peter M."/>
            <person name="Riley R."/>
            <person name="Sitrit Y."/>
            <person name="Stielow B."/>
            <person name="Szollosi G."/>
            <person name="Zifcakova L."/>
            <person name="Stursova M."/>
            <person name="Spatafora J.W."/>
            <person name="Tedersoo L."/>
            <person name="Vaario L.-M."/>
            <person name="Yamada A."/>
            <person name="Yan M."/>
            <person name="Wang P."/>
            <person name="Xu J."/>
            <person name="Bruns T."/>
            <person name="Baldrian P."/>
            <person name="Vilgalys R."/>
            <person name="Henrissat B."/>
            <person name="Grigoriev I.V."/>
            <person name="Hibbett D."/>
            <person name="Nagy L.G."/>
            <person name="Martin F.M."/>
        </authorList>
    </citation>
    <scope>NUCLEOTIDE SEQUENCE</scope>
    <source>
        <strain evidence="1">P2</strain>
    </source>
</reference>
<keyword evidence="2" id="KW-1185">Reference proteome</keyword>
<evidence type="ECO:0000313" key="1">
    <source>
        <dbReference type="EMBL" id="KAF9646110.1"/>
    </source>
</evidence>
<accession>A0ACB6Z9N2</accession>
<protein>
    <submittedName>
        <fullName evidence="1">X15341 cytochrome C oxidase subunit</fullName>
    </submittedName>
</protein>
<comment type="caution">
    <text evidence="1">The sequence shown here is derived from an EMBL/GenBank/DDBJ whole genome shotgun (WGS) entry which is preliminary data.</text>
</comment>
<dbReference type="EMBL" id="MU118067">
    <property type="protein sequence ID" value="KAF9646110.1"/>
    <property type="molecule type" value="Genomic_DNA"/>
</dbReference>
<evidence type="ECO:0000313" key="2">
    <source>
        <dbReference type="Proteomes" id="UP000886501"/>
    </source>
</evidence>
<proteinExistence type="predicted"/>
<gene>
    <name evidence="1" type="ORF">BDM02DRAFT_3156668</name>
</gene>